<dbReference type="PANTHER" id="PTHR46169">
    <property type="entry name" value="DNA REPLICATION-RELATED ELEMENT FACTOR, ISOFORM A"/>
    <property type="match status" value="1"/>
</dbReference>
<dbReference type="GO" id="GO:0006357">
    <property type="term" value="P:regulation of transcription by RNA polymerase II"/>
    <property type="evidence" value="ECO:0007669"/>
    <property type="project" value="TreeGrafter"/>
</dbReference>
<dbReference type="EMBL" id="JNBR01001483">
    <property type="protein sequence ID" value="OQR86796.1"/>
    <property type="molecule type" value="Genomic_DNA"/>
</dbReference>
<accession>A0A1V9YM51</accession>
<dbReference type="GO" id="GO:0005634">
    <property type="term" value="C:nucleus"/>
    <property type="evidence" value="ECO:0007669"/>
    <property type="project" value="TreeGrafter"/>
</dbReference>
<gene>
    <name evidence="2" type="ORF">ACHHYP_20447</name>
</gene>
<feature type="region of interest" description="Disordered" evidence="1">
    <location>
        <begin position="302"/>
        <end position="340"/>
    </location>
</feature>
<dbReference type="InterPro" id="IPR052717">
    <property type="entry name" value="Vacuolar_transposase_reg"/>
</dbReference>
<dbReference type="InterPro" id="IPR012337">
    <property type="entry name" value="RNaseH-like_sf"/>
</dbReference>
<sequence>MTTLSGYRSALRDYYEKQSVPLPAGFGSDIVNFFQGARRTDADDEQATDFSANQTKIHSEWKFVMKHFKSIVVSVHGADMAMLSCSASTAEAFTTISNHLAATWEQTPLGRERRGNKEQTRLISTPPVASAPTGSGTTPLALNNRAKELKAALVANDDLLSVVLKTGEAEAQILRGELKDTIPTGRRRGDCFGVTTDIWTESITGQSYISVTCTFIDSDWCFRDHVLCVRPFEGKHTMVAILRKLQEVFVEFGLSDYTSGVDFVTNQGSNMVRKDGIRSVYTLLPCMDHRISTVLTTVLNKRPKKGKKGNRGKDLDNEDDDDVVAVDDEEVRDDVDNGGQASTVQEEDLCAVYAVIDGCKALVAHFKHAKLQTLLDTTLKQENATR</sequence>
<evidence type="ECO:0000313" key="2">
    <source>
        <dbReference type="EMBL" id="OQR86796.1"/>
    </source>
</evidence>
<dbReference type="SUPFAM" id="SSF53098">
    <property type="entry name" value="Ribonuclease H-like"/>
    <property type="match status" value="1"/>
</dbReference>
<keyword evidence="3" id="KW-1185">Reference proteome</keyword>
<dbReference type="STRING" id="1202772.A0A1V9YM51"/>
<dbReference type="Proteomes" id="UP000243579">
    <property type="component" value="Unassembled WGS sequence"/>
</dbReference>
<name>A0A1V9YM51_ACHHY</name>
<dbReference type="OrthoDB" id="167802at2759"/>
<dbReference type="PANTHER" id="PTHR46169:SF29">
    <property type="entry name" value="DNA REPLICATION-RELATED ELEMENT FACTOR, ISOFORM A"/>
    <property type="match status" value="1"/>
</dbReference>
<dbReference type="AlphaFoldDB" id="A0A1V9YM51"/>
<evidence type="ECO:0000313" key="3">
    <source>
        <dbReference type="Proteomes" id="UP000243579"/>
    </source>
</evidence>
<reference evidence="2 3" key="1">
    <citation type="journal article" date="2014" name="Genome Biol. Evol.">
        <title>The secreted proteins of Achlya hypogyna and Thraustotheca clavata identify the ancestral oomycete secretome and reveal gene acquisitions by horizontal gene transfer.</title>
        <authorList>
            <person name="Misner I."/>
            <person name="Blouin N."/>
            <person name="Leonard G."/>
            <person name="Richards T.A."/>
            <person name="Lane C.E."/>
        </authorList>
    </citation>
    <scope>NUCLEOTIDE SEQUENCE [LARGE SCALE GENOMIC DNA]</scope>
    <source>
        <strain evidence="2 3">ATCC 48635</strain>
    </source>
</reference>
<proteinExistence type="predicted"/>
<evidence type="ECO:0008006" key="4">
    <source>
        <dbReference type="Google" id="ProtNLM"/>
    </source>
</evidence>
<feature type="compositionally biased region" description="Acidic residues" evidence="1">
    <location>
        <begin position="316"/>
        <end position="333"/>
    </location>
</feature>
<comment type="caution">
    <text evidence="2">The sequence shown here is derived from an EMBL/GenBank/DDBJ whole genome shotgun (WGS) entry which is preliminary data.</text>
</comment>
<organism evidence="2 3">
    <name type="scientific">Achlya hypogyna</name>
    <name type="common">Oomycete</name>
    <name type="synonym">Protoachlya hypogyna</name>
    <dbReference type="NCBI Taxonomy" id="1202772"/>
    <lineage>
        <taxon>Eukaryota</taxon>
        <taxon>Sar</taxon>
        <taxon>Stramenopiles</taxon>
        <taxon>Oomycota</taxon>
        <taxon>Saprolegniomycetes</taxon>
        <taxon>Saprolegniales</taxon>
        <taxon>Achlyaceae</taxon>
        <taxon>Achlya</taxon>
    </lineage>
</organism>
<evidence type="ECO:0000256" key="1">
    <source>
        <dbReference type="SAM" id="MobiDB-lite"/>
    </source>
</evidence>
<protein>
    <recommendedName>
        <fullName evidence="4">DUF659 domain-containing protein</fullName>
    </recommendedName>
</protein>